<proteinExistence type="predicted"/>
<evidence type="ECO:0000313" key="2">
    <source>
        <dbReference type="Proteomes" id="UP000580654"/>
    </source>
</evidence>
<keyword evidence="2" id="KW-1185">Reference proteome</keyword>
<comment type="caution">
    <text evidence="1">The sequence shown here is derived from an EMBL/GenBank/DDBJ whole genome shotgun (WGS) entry which is preliminary data.</text>
</comment>
<reference evidence="1 2" key="1">
    <citation type="submission" date="2020-08" db="EMBL/GenBank/DDBJ databases">
        <title>Genomic Encyclopedia of Type Strains, Phase IV (KMG-IV): sequencing the most valuable type-strain genomes for metagenomic binning, comparative biology and taxonomic classification.</title>
        <authorList>
            <person name="Goeker M."/>
        </authorList>
    </citation>
    <scope>NUCLEOTIDE SEQUENCE [LARGE SCALE GENOMIC DNA]</scope>
    <source>
        <strain evidence="1 2">DSM 25622</strain>
    </source>
</reference>
<name>A0A840Y6V0_9PROT</name>
<sequence>MKITMPRCVRLRSDDGCEVTVDLSNAQFSEEQSNIVGKLFLAGDHATLSRDEWEQIKDLKSIIKQPGGESDLIVRFDWTWVRIDEMTKNFDSLTKPGGGGQL</sequence>
<gene>
    <name evidence="1" type="ORF">FHS87_004536</name>
</gene>
<organism evidence="1 2">
    <name type="scientific">Muricoccus pecuniae</name>
    <dbReference type="NCBI Taxonomy" id="693023"/>
    <lineage>
        <taxon>Bacteria</taxon>
        <taxon>Pseudomonadati</taxon>
        <taxon>Pseudomonadota</taxon>
        <taxon>Alphaproteobacteria</taxon>
        <taxon>Acetobacterales</taxon>
        <taxon>Roseomonadaceae</taxon>
        <taxon>Muricoccus</taxon>
    </lineage>
</organism>
<dbReference type="AlphaFoldDB" id="A0A840Y6V0"/>
<dbReference type="RefSeq" id="WP_184521828.1">
    <property type="nucleotide sequence ID" value="NZ_JACIJD010000045.1"/>
</dbReference>
<protein>
    <submittedName>
        <fullName evidence="1">Uncharacterized protein</fullName>
    </submittedName>
</protein>
<evidence type="ECO:0000313" key="1">
    <source>
        <dbReference type="EMBL" id="MBB5696465.1"/>
    </source>
</evidence>
<dbReference type="EMBL" id="JACIJD010000045">
    <property type="protein sequence ID" value="MBB5696465.1"/>
    <property type="molecule type" value="Genomic_DNA"/>
</dbReference>
<dbReference type="Proteomes" id="UP000580654">
    <property type="component" value="Unassembled WGS sequence"/>
</dbReference>
<accession>A0A840Y6V0</accession>